<accession>A0A6N2UMZ0</accession>
<sequence>MTQATRQQVEDMYGLLEDMKASRYRTGVSRIADDRVVSALRGMVEPNGLMDAVIVKITRPDTPFEDFDVIAALDGRSTWNVFENLRSIMLPSDYDVSHAIACSFLQDIPALFEDFACLIQPSADRAGAYRIAASISYLEGDSAARCKHFADLLFRVKPEDEMLRNLSAALIHGIEPNHRTGTDGPDGERERPRADAMADTGPSTDGHTVRR</sequence>
<evidence type="ECO:0000313" key="3">
    <source>
        <dbReference type="EMBL" id="VYT18393.1"/>
    </source>
</evidence>
<evidence type="ECO:0008006" key="5">
    <source>
        <dbReference type="Google" id="ProtNLM"/>
    </source>
</evidence>
<gene>
    <name evidence="3" type="ORF">BDLFYP24_00437</name>
    <name evidence="2" type="ORF">GBB04_09580</name>
</gene>
<dbReference type="RefSeq" id="WP_034520609.1">
    <property type="nucleotide sequence ID" value="NZ_CACRSP010000014.1"/>
</dbReference>
<organism evidence="3">
    <name type="scientific">Bifidobacterium dentium</name>
    <dbReference type="NCBI Taxonomy" id="1689"/>
    <lineage>
        <taxon>Bacteria</taxon>
        <taxon>Bacillati</taxon>
        <taxon>Actinomycetota</taxon>
        <taxon>Actinomycetes</taxon>
        <taxon>Bifidobacteriales</taxon>
        <taxon>Bifidobacteriaceae</taxon>
        <taxon>Bifidobacterium</taxon>
    </lineage>
</organism>
<feature type="compositionally biased region" description="Basic and acidic residues" evidence="1">
    <location>
        <begin position="175"/>
        <end position="196"/>
    </location>
</feature>
<proteinExistence type="predicted"/>
<feature type="region of interest" description="Disordered" evidence="1">
    <location>
        <begin position="174"/>
        <end position="211"/>
    </location>
</feature>
<evidence type="ECO:0000256" key="1">
    <source>
        <dbReference type="SAM" id="MobiDB-lite"/>
    </source>
</evidence>
<reference evidence="3" key="2">
    <citation type="submission" date="2019-11" db="EMBL/GenBank/DDBJ databases">
        <authorList>
            <person name="Feng L."/>
        </authorList>
    </citation>
    <scope>NUCLEOTIDE SEQUENCE</scope>
    <source>
        <strain evidence="3">BdentiumLFYP24</strain>
    </source>
</reference>
<name>A0A6N2UMZ0_9BIFI</name>
<protein>
    <recommendedName>
        <fullName evidence="5">DUF4192 family protein</fullName>
    </recommendedName>
</protein>
<feature type="compositionally biased region" description="Polar residues" evidence="1">
    <location>
        <begin position="201"/>
        <end position="211"/>
    </location>
</feature>
<dbReference type="EMBL" id="WDPD01000013">
    <property type="protein sequence ID" value="KAB7459552.1"/>
    <property type="molecule type" value="Genomic_DNA"/>
</dbReference>
<evidence type="ECO:0000313" key="2">
    <source>
        <dbReference type="EMBL" id="KAB7459552.1"/>
    </source>
</evidence>
<reference evidence="2 4" key="1">
    <citation type="journal article" date="2019" name="Nat. Med.">
        <title>A library of human gut bacterial isolates paired with longitudinal multiomics data enables mechanistic microbiome research.</title>
        <authorList>
            <person name="Poyet M."/>
            <person name="Groussin M."/>
            <person name="Gibbons S.M."/>
            <person name="Avila-Pacheco J."/>
            <person name="Jiang X."/>
            <person name="Kearney S.M."/>
            <person name="Perrotta A.R."/>
            <person name="Berdy B."/>
            <person name="Zhao S."/>
            <person name="Lieberman T.D."/>
            <person name="Swanson P.K."/>
            <person name="Smith M."/>
            <person name="Roesemann S."/>
            <person name="Alexander J.E."/>
            <person name="Rich S.A."/>
            <person name="Livny J."/>
            <person name="Vlamakis H."/>
            <person name="Clish C."/>
            <person name="Bullock K."/>
            <person name="Deik A."/>
            <person name="Scott J."/>
            <person name="Pierce K.A."/>
            <person name="Xavier R.J."/>
            <person name="Alm E.J."/>
        </authorList>
    </citation>
    <scope>NUCLEOTIDE SEQUENCE [LARGE SCALE GENOMIC DNA]</scope>
    <source>
        <strain evidence="2 4">BIOML-A2</strain>
    </source>
</reference>
<dbReference type="EMBL" id="CACRSP010000014">
    <property type="protein sequence ID" value="VYT18393.1"/>
    <property type="molecule type" value="Genomic_DNA"/>
</dbReference>
<dbReference type="AlphaFoldDB" id="A0A6N2UMZ0"/>
<dbReference type="Proteomes" id="UP000429211">
    <property type="component" value="Unassembled WGS sequence"/>
</dbReference>
<evidence type="ECO:0000313" key="4">
    <source>
        <dbReference type="Proteomes" id="UP000429211"/>
    </source>
</evidence>